<dbReference type="AlphaFoldDB" id="A0A6J2U2N6"/>
<evidence type="ECO:0000313" key="15">
    <source>
        <dbReference type="RefSeq" id="XP_030381392.1"/>
    </source>
</evidence>
<feature type="signal peptide" evidence="12">
    <location>
        <begin position="1"/>
        <end position="22"/>
    </location>
</feature>
<dbReference type="CDD" id="cd00190">
    <property type="entry name" value="Tryp_SPc"/>
    <property type="match status" value="1"/>
</dbReference>
<evidence type="ECO:0000256" key="10">
    <source>
        <dbReference type="ARBA" id="ARBA00036320"/>
    </source>
</evidence>
<keyword evidence="3" id="KW-0964">Secreted</keyword>
<gene>
    <name evidence="15" type="primary">LOC115629159</name>
</gene>
<dbReference type="OrthoDB" id="6755574at2759"/>
<dbReference type="PRINTS" id="PR00722">
    <property type="entry name" value="CHYMOTRYPSIN"/>
</dbReference>
<dbReference type="PROSITE" id="PS00134">
    <property type="entry name" value="TRYPSIN_HIS"/>
    <property type="match status" value="1"/>
</dbReference>
<name>A0A6J2U2N6_DROLE</name>
<protein>
    <recommendedName>
        <fullName evidence="11">trypsin</fullName>
        <ecNumber evidence="11">3.4.21.4</ecNumber>
    </recommendedName>
</protein>
<evidence type="ECO:0000256" key="12">
    <source>
        <dbReference type="SAM" id="SignalP"/>
    </source>
</evidence>
<dbReference type="GeneID" id="115629159"/>
<evidence type="ECO:0000256" key="8">
    <source>
        <dbReference type="ARBA" id="ARBA00023145"/>
    </source>
</evidence>
<dbReference type="FunFam" id="2.40.10.10:FF:000146">
    <property type="entry name" value="Serine protease 53"/>
    <property type="match status" value="1"/>
</dbReference>
<comment type="catalytic activity">
    <reaction evidence="10">
        <text>Preferential cleavage: Arg-|-Xaa, Lys-|-Xaa.</text>
        <dbReference type="EC" id="3.4.21.4"/>
    </reaction>
</comment>
<keyword evidence="5 12" id="KW-0732">Signal</keyword>
<evidence type="ECO:0000256" key="5">
    <source>
        <dbReference type="ARBA" id="ARBA00022729"/>
    </source>
</evidence>
<dbReference type="RefSeq" id="XP_030381392.1">
    <property type="nucleotide sequence ID" value="XM_030525532.1"/>
</dbReference>
<dbReference type="GO" id="GO:0006508">
    <property type="term" value="P:proteolysis"/>
    <property type="evidence" value="ECO:0007669"/>
    <property type="project" value="UniProtKB-KW"/>
</dbReference>
<evidence type="ECO:0000256" key="3">
    <source>
        <dbReference type="ARBA" id="ARBA00022525"/>
    </source>
</evidence>
<dbReference type="InterPro" id="IPR009003">
    <property type="entry name" value="Peptidase_S1_PA"/>
</dbReference>
<proteinExistence type="inferred from homology"/>
<evidence type="ECO:0000256" key="2">
    <source>
        <dbReference type="ARBA" id="ARBA00007664"/>
    </source>
</evidence>
<feature type="chain" id="PRO_5026675745" description="trypsin" evidence="12">
    <location>
        <begin position="23"/>
        <end position="257"/>
    </location>
</feature>
<comment type="similarity">
    <text evidence="2">Belongs to the peptidase S1 family.</text>
</comment>
<dbReference type="GO" id="GO:0004252">
    <property type="term" value="F:serine-type endopeptidase activity"/>
    <property type="evidence" value="ECO:0007669"/>
    <property type="project" value="UniProtKB-EC"/>
</dbReference>
<organism evidence="14 15">
    <name type="scientific">Drosophila lebanonensis</name>
    <name type="common">Fruit fly</name>
    <name type="synonym">Scaptodrosophila lebanonensis</name>
    <dbReference type="NCBI Taxonomy" id="7225"/>
    <lineage>
        <taxon>Eukaryota</taxon>
        <taxon>Metazoa</taxon>
        <taxon>Ecdysozoa</taxon>
        <taxon>Arthropoda</taxon>
        <taxon>Hexapoda</taxon>
        <taxon>Insecta</taxon>
        <taxon>Pterygota</taxon>
        <taxon>Neoptera</taxon>
        <taxon>Endopterygota</taxon>
        <taxon>Diptera</taxon>
        <taxon>Brachycera</taxon>
        <taxon>Muscomorpha</taxon>
        <taxon>Ephydroidea</taxon>
        <taxon>Drosophilidae</taxon>
        <taxon>Scaptodrosophila</taxon>
    </lineage>
</organism>
<dbReference type="InterPro" id="IPR043504">
    <property type="entry name" value="Peptidase_S1_PA_chymotrypsin"/>
</dbReference>
<dbReference type="InterPro" id="IPR001254">
    <property type="entry name" value="Trypsin_dom"/>
</dbReference>
<dbReference type="InterPro" id="IPR018114">
    <property type="entry name" value="TRYPSIN_HIS"/>
</dbReference>
<sequence>MANKLLVPALGALLYMTVSGRAGIIPPDTFILGGDEGLTEETPYSASLRVDNAHVCGASIVGSTTLLTAAHCVYRNGLIIDPSRVSVRVGSTNQYAGGSIVRVSQITPHPNYFNLQNNLAVITLSTPLTWTERIQPIELASGEDDLPEVGATIGVAGWGHTQDGTTSYKIRVLQLKLADSEVCKDAYTEQDEKSFCLAHALKEGTCYGDGGGAAVSNGKLLGVTNFVVGACGSRYPDVFVRVSRYADWLNPLLQEEN</sequence>
<keyword evidence="6" id="KW-0378">Hydrolase</keyword>
<evidence type="ECO:0000256" key="1">
    <source>
        <dbReference type="ARBA" id="ARBA00004239"/>
    </source>
</evidence>
<dbReference type="InterPro" id="IPR001314">
    <property type="entry name" value="Peptidase_S1A"/>
</dbReference>
<evidence type="ECO:0000256" key="11">
    <source>
        <dbReference type="ARBA" id="ARBA00038868"/>
    </source>
</evidence>
<reference evidence="15" key="1">
    <citation type="submission" date="2025-08" db="UniProtKB">
        <authorList>
            <consortium name="RefSeq"/>
        </authorList>
    </citation>
    <scope>IDENTIFICATION</scope>
    <source>
        <strain evidence="15">11010-0011.00</strain>
        <tissue evidence="15">Whole body</tissue>
    </source>
</reference>
<evidence type="ECO:0000256" key="6">
    <source>
        <dbReference type="ARBA" id="ARBA00022801"/>
    </source>
</evidence>
<dbReference type="PANTHER" id="PTHR24276">
    <property type="entry name" value="POLYSERASE-RELATED"/>
    <property type="match status" value="1"/>
</dbReference>
<accession>A0A6J2U2N6</accession>
<comment type="subcellular location">
    <subcellularLocation>
        <location evidence="1">Secreted</location>
        <location evidence="1">Extracellular space</location>
    </subcellularLocation>
</comment>
<dbReference type="PROSITE" id="PS50240">
    <property type="entry name" value="TRYPSIN_DOM"/>
    <property type="match status" value="1"/>
</dbReference>
<keyword evidence="14" id="KW-1185">Reference proteome</keyword>
<keyword evidence="7" id="KW-0720">Serine protease</keyword>
<keyword evidence="9" id="KW-1015">Disulfide bond</keyword>
<dbReference type="SMART" id="SM00020">
    <property type="entry name" value="Tryp_SPc"/>
    <property type="match status" value="1"/>
</dbReference>
<evidence type="ECO:0000256" key="9">
    <source>
        <dbReference type="ARBA" id="ARBA00023157"/>
    </source>
</evidence>
<dbReference type="Gene3D" id="2.40.10.10">
    <property type="entry name" value="Trypsin-like serine proteases"/>
    <property type="match status" value="2"/>
</dbReference>
<feature type="domain" description="Peptidase S1" evidence="13">
    <location>
        <begin position="31"/>
        <end position="254"/>
    </location>
</feature>
<evidence type="ECO:0000256" key="4">
    <source>
        <dbReference type="ARBA" id="ARBA00022670"/>
    </source>
</evidence>
<keyword evidence="8" id="KW-0865">Zymogen</keyword>
<dbReference type="PANTHER" id="PTHR24276:SF91">
    <property type="entry name" value="AT26814P-RELATED"/>
    <property type="match status" value="1"/>
</dbReference>
<evidence type="ECO:0000259" key="13">
    <source>
        <dbReference type="PROSITE" id="PS50240"/>
    </source>
</evidence>
<dbReference type="SUPFAM" id="SSF50494">
    <property type="entry name" value="Trypsin-like serine proteases"/>
    <property type="match status" value="1"/>
</dbReference>
<evidence type="ECO:0000313" key="14">
    <source>
        <dbReference type="Proteomes" id="UP000504634"/>
    </source>
</evidence>
<dbReference type="Proteomes" id="UP000504634">
    <property type="component" value="Unplaced"/>
</dbReference>
<dbReference type="InterPro" id="IPR050430">
    <property type="entry name" value="Peptidase_S1"/>
</dbReference>
<dbReference type="EC" id="3.4.21.4" evidence="11"/>
<dbReference type="Pfam" id="PF00089">
    <property type="entry name" value="Trypsin"/>
    <property type="match status" value="1"/>
</dbReference>
<keyword evidence="4" id="KW-0645">Protease</keyword>
<dbReference type="GO" id="GO:0005576">
    <property type="term" value="C:extracellular region"/>
    <property type="evidence" value="ECO:0007669"/>
    <property type="project" value="UniProtKB-SubCell"/>
</dbReference>
<evidence type="ECO:0000256" key="7">
    <source>
        <dbReference type="ARBA" id="ARBA00022825"/>
    </source>
</evidence>